<proteinExistence type="predicted"/>
<dbReference type="Gene3D" id="3.20.20.100">
    <property type="entry name" value="NADP-dependent oxidoreductase domain"/>
    <property type="match status" value="1"/>
</dbReference>
<evidence type="ECO:0000313" key="2">
    <source>
        <dbReference type="EMBL" id="BDD02278.1"/>
    </source>
</evidence>
<geneLocation type="plasmid" evidence="2 3">
    <name>pPP8</name>
</geneLocation>
<dbReference type="PRINTS" id="PR00069">
    <property type="entry name" value="ALDKETRDTASE"/>
</dbReference>
<dbReference type="PANTHER" id="PTHR42686">
    <property type="entry name" value="GH17980P-RELATED"/>
    <property type="match status" value="1"/>
</dbReference>
<dbReference type="EMBL" id="AP025300">
    <property type="protein sequence ID" value="BDD02278.1"/>
    <property type="molecule type" value="Genomic_DNA"/>
</dbReference>
<keyword evidence="2" id="KW-0614">Plasmid</keyword>
<keyword evidence="3" id="KW-1185">Reference proteome</keyword>
<name>A0ABM7VMN6_9BACT</name>
<dbReference type="InterPro" id="IPR023210">
    <property type="entry name" value="NADP_OxRdtase_dom"/>
</dbReference>
<dbReference type="InterPro" id="IPR020471">
    <property type="entry name" value="AKR"/>
</dbReference>
<dbReference type="PANTHER" id="PTHR42686:SF1">
    <property type="entry name" value="GH17980P-RELATED"/>
    <property type="match status" value="1"/>
</dbReference>
<gene>
    <name evidence="2" type="ORF">PEPS_45580</name>
</gene>
<protein>
    <submittedName>
        <fullName evidence="2">dTDP-4-keto-L-6-deoxy-hexose 2,3-reductase</fullName>
    </submittedName>
</protein>
<reference evidence="2 3" key="1">
    <citation type="submission" date="2021-12" db="EMBL/GenBank/DDBJ databases">
        <title>Genome sequencing of bacteria with rrn-lacking chromosome and rrn-plasmid.</title>
        <authorList>
            <person name="Anda M."/>
            <person name="Iwasaki W."/>
        </authorList>
    </citation>
    <scope>NUCLEOTIDE SEQUENCE [LARGE SCALE GENOMIC DNA]</scope>
    <source>
        <strain evidence="2 3">NBRC 101262</strain>
        <plasmid evidence="2 3">pPP8</plasmid>
    </source>
</reference>
<dbReference type="SUPFAM" id="SSF51430">
    <property type="entry name" value="NAD(P)-linked oxidoreductase"/>
    <property type="match status" value="1"/>
</dbReference>
<accession>A0ABM7VMN6</accession>
<sequence length="318" mass="35073">MNEVLLKPTYKEDVYAVNDIFSHGGRLVLGCSGLGGVWGDVVEQESVDCILYALENGIKTLDTAPSYNQSEIFVGKALKEWKGPKPFVSSKVGRLPAQAADDCIVDYSSESMRSSLARTLDRLQIDALDLVFLHEPHLVPLNEYDRITDDLLRFKQEGMVKMIGVGGNPTAGFRKALNQKNVFDVVSGFLGLDACNLNALKDDIPLLSQHKIAYYAASGLHMGLLGSRFKQHVQNPPNNEWITNRDVANAVKVNQIAQEIGMPLADLAMKYIFSMQQADRVVIGARTKEQTISLCNIWKQGGLSEDIFNRITDTLIGG</sequence>
<dbReference type="Proteomes" id="UP001354989">
    <property type="component" value="Plasmid pPP8"/>
</dbReference>
<dbReference type="CDD" id="cd19090">
    <property type="entry name" value="AKR_AKR15A-like"/>
    <property type="match status" value="1"/>
</dbReference>
<evidence type="ECO:0000313" key="3">
    <source>
        <dbReference type="Proteomes" id="UP001354989"/>
    </source>
</evidence>
<feature type="domain" description="NADP-dependent oxidoreductase" evidence="1">
    <location>
        <begin position="26"/>
        <end position="313"/>
    </location>
</feature>
<dbReference type="Pfam" id="PF00248">
    <property type="entry name" value="Aldo_ket_red"/>
    <property type="match status" value="1"/>
</dbReference>
<evidence type="ECO:0000259" key="1">
    <source>
        <dbReference type="Pfam" id="PF00248"/>
    </source>
</evidence>
<dbReference type="InterPro" id="IPR036812">
    <property type="entry name" value="NAD(P)_OxRdtase_dom_sf"/>
</dbReference>
<organism evidence="2 3">
    <name type="scientific">Persicobacter psychrovividus</name>
    <dbReference type="NCBI Taxonomy" id="387638"/>
    <lineage>
        <taxon>Bacteria</taxon>
        <taxon>Pseudomonadati</taxon>
        <taxon>Bacteroidota</taxon>
        <taxon>Cytophagia</taxon>
        <taxon>Cytophagales</taxon>
        <taxon>Persicobacteraceae</taxon>
        <taxon>Persicobacter</taxon>
    </lineage>
</organism>